<evidence type="ECO:0000313" key="2">
    <source>
        <dbReference type="EMBL" id="MFC1850535.1"/>
    </source>
</evidence>
<dbReference type="EMBL" id="JBHPBY010000106">
    <property type="protein sequence ID" value="MFC1850535.1"/>
    <property type="molecule type" value="Genomic_DNA"/>
</dbReference>
<feature type="transmembrane region" description="Helical" evidence="1">
    <location>
        <begin position="161"/>
        <end position="180"/>
    </location>
</feature>
<evidence type="ECO:0000313" key="3">
    <source>
        <dbReference type="Proteomes" id="UP001594351"/>
    </source>
</evidence>
<evidence type="ECO:0008006" key="4">
    <source>
        <dbReference type="Google" id="ProtNLM"/>
    </source>
</evidence>
<keyword evidence="1" id="KW-1133">Transmembrane helix</keyword>
<proteinExistence type="predicted"/>
<feature type="transmembrane region" description="Helical" evidence="1">
    <location>
        <begin position="325"/>
        <end position="347"/>
    </location>
</feature>
<feature type="transmembrane region" description="Helical" evidence="1">
    <location>
        <begin position="354"/>
        <end position="372"/>
    </location>
</feature>
<comment type="caution">
    <text evidence="2">The sequence shown here is derived from an EMBL/GenBank/DDBJ whole genome shotgun (WGS) entry which is preliminary data.</text>
</comment>
<protein>
    <recommendedName>
        <fullName evidence="4">DUF2079 domain-containing protein</fullName>
    </recommendedName>
</protein>
<accession>A0ABV6YWF3</accession>
<feature type="transmembrane region" description="Helical" evidence="1">
    <location>
        <begin position="217"/>
        <end position="250"/>
    </location>
</feature>
<feature type="transmembrane region" description="Helical" evidence="1">
    <location>
        <begin position="262"/>
        <end position="284"/>
    </location>
</feature>
<reference evidence="2 3" key="1">
    <citation type="submission" date="2024-09" db="EMBL/GenBank/DDBJ databases">
        <title>Laminarin stimulates single cell rates of sulfate reduction while oxygen inhibits transcriptomic activity in coastal marine sediment.</title>
        <authorList>
            <person name="Lindsay M."/>
            <person name="Orcutt B."/>
            <person name="Emerson D."/>
            <person name="Stepanauskas R."/>
            <person name="D'Angelo T."/>
        </authorList>
    </citation>
    <scope>NUCLEOTIDE SEQUENCE [LARGE SCALE GENOMIC DNA]</scope>
    <source>
        <strain evidence="2">SAG AM-311-K15</strain>
    </source>
</reference>
<feature type="transmembrane region" description="Helical" evidence="1">
    <location>
        <begin position="136"/>
        <end position="155"/>
    </location>
</feature>
<keyword evidence="1" id="KW-0812">Transmembrane</keyword>
<keyword evidence="1" id="KW-0472">Membrane</keyword>
<keyword evidence="3" id="KW-1185">Reference proteome</keyword>
<feature type="transmembrane region" description="Helical" evidence="1">
    <location>
        <begin position="412"/>
        <end position="431"/>
    </location>
</feature>
<feature type="transmembrane region" description="Helical" evidence="1">
    <location>
        <begin position="187"/>
        <end position="205"/>
    </location>
</feature>
<organism evidence="2 3">
    <name type="scientific">candidate division CSSED10-310 bacterium</name>
    <dbReference type="NCBI Taxonomy" id="2855610"/>
    <lineage>
        <taxon>Bacteria</taxon>
        <taxon>Bacteria division CSSED10-310</taxon>
    </lineage>
</organism>
<dbReference type="Proteomes" id="UP001594351">
    <property type="component" value="Unassembled WGS sequence"/>
</dbReference>
<name>A0ABV6YWF3_UNCC1</name>
<feature type="transmembrane region" description="Helical" evidence="1">
    <location>
        <begin position="378"/>
        <end position="400"/>
    </location>
</feature>
<gene>
    <name evidence="2" type="ORF">ACFL27_10120</name>
</gene>
<evidence type="ECO:0000256" key="1">
    <source>
        <dbReference type="SAM" id="Phobius"/>
    </source>
</evidence>
<feature type="transmembrane region" description="Helical" evidence="1">
    <location>
        <begin position="9"/>
        <end position="26"/>
    </location>
</feature>
<sequence>MQKYMNPQLLKIFGCGVLFLSFFYLVSSPPKRIILADGFSSLVLGELWKKEPGAISVPNVKRFQEHHFRILKKRMTIRLEKMPIPKELQSEKKRQTTIQAANLSFVPGKSQHYYLPQSLNLNIVFALLYALGVEHLYHVLVVLFLLICFLKVLPVHYFRGHWMLVMTLIIFNPLFLFYSYHSASLDIANMLIVCFLVALFLNIWHSLSLESKSKKSILLPSIIFGCGNAVSLWGNPLNICLTIFMMCGFLMHPQREAKTARTVLMMVLISYSLSLIVFGLALIAAVGSGKPVLMCHPLFENFSSWFSDHSGMTGVVILSTLTTNLYLILRAIVLSFPLLLPAFFGFFSFPLREPIFRLMGGIFCILLVPNFFITDLEFSHYLLTGRLLLPLLPVLAILATHWLSQRALGERVCYTAFIILIGFASYAFFMARLRIDLFDLGLLEALDKNFTRIYLVHQYTDLFP</sequence>